<reference evidence="1 2" key="1">
    <citation type="journal article" date="2023" name="Commun. Biol.">
        <title>Genome analysis of Parmales, the sister group of diatoms, reveals the evolutionary specialization of diatoms from phago-mixotrophs to photoautotrophs.</title>
        <authorList>
            <person name="Ban H."/>
            <person name="Sato S."/>
            <person name="Yoshikawa S."/>
            <person name="Yamada K."/>
            <person name="Nakamura Y."/>
            <person name="Ichinomiya M."/>
            <person name="Sato N."/>
            <person name="Blanc-Mathieu R."/>
            <person name="Endo H."/>
            <person name="Kuwata A."/>
            <person name="Ogata H."/>
        </authorList>
    </citation>
    <scope>NUCLEOTIDE SEQUENCE [LARGE SCALE GENOMIC DNA]</scope>
</reference>
<evidence type="ECO:0000313" key="2">
    <source>
        <dbReference type="Proteomes" id="UP001165060"/>
    </source>
</evidence>
<comment type="caution">
    <text evidence="1">The sequence shown here is derived from an EMBL/GenBank/DDBJ whole genome shotgun (WGS) entry which is preliminary data.</text>
</comment>
<organism evidence="1 2">
    <name type="scientific">Tetraparma gracilis</name>
    <dbReference type="NCBI Taxonomy" id="2962635"/>
    <lineage>
        <taxon>Eukaryota</taxon>
        <taxon>Sar</taxon>
        <taxon>Stramenopiles</taxon>
        <taxon>Ochrophyta</taxon>
        <taxon>Bolidophyceae</taxon>
        <taxon>Parmales</taxon>
        <taxon>Triparmaceae</taxon>
        <taxon>Tetraparma</taxon>
    </lineage>
</organism>
<dbReference type="EMBL" id="BRYB01006935">
    <property type="protein sequence ID" value="GMI50684.1"/>
    <property type="molecule type" value="Genomic_DNA"/>
</dbReference>
<feature type="non-terminal residue" evidence="1">
    <location>
        <position position="316"/>
    </location>
</feature>
<protein>
    <recommendedName>
        <fullName evidence="3">Reverse transcriptase Ty1/copia-type domain-containing protein</fullName>
    </recommendedName>
</protein>
<name>A0ABQ6NAC2_9STRA</name>
<accession>A0ABQ6NAC2</accession>
<keyword evidence="2" id="KW-1185">Reference proteome</keyword>
<dbReference type="Proteomes" id="UP001165060">
    <property type="component" value="Unassembled WGS sequence"/>
</dbReference>
<evidence type="ECO:0000313" key="1">
    <source>
        <dbReference type="EMBL" id="GMI50684.1"/>
    </source>
</evidence>
<gene>
    <name evidence="1" type="ORF">TeGR_g15010</name>
</gene>
<evidence type="ECO:0008006" key="3">
    <source>
        <dbReference type="Google" id="ProtNLM"/>
    </source>
</evidence>
<sequence length="316" mass="35674">MPSGAIQMDLQDYTEAMLSRLNHHEPVLRCQYNQLPGQAAFHRSLEPPLPEHELKRLEETYGFRYSSAVGSCVRLLIIRHDLRHSVSTLAAHTMNPREEHFKYMSHFLSYIGSHKTDPLCCDPPWKHSDTRKLTISSCSDAELGHNKDGKCIFSYAVSLDRMPILMATSKTASCPNDTCYAEAIGANKMAVATMFWLRCLQECRIIEDSADPPVGEGDNMSVINVITQSTGFPQIKAASHIRLKLCYLHGLQMDGLMKFVHLNTDLNFSDLGTKTLARFKNAIFACRVLNLPPHLSSFIRLFHLLDKASDKEQAMY</sequence>
<proteinExistence type="predicted"/>